<dbReference type="RefSeq" id="WP_136934864.1">
    <property type="nucleotide sequence ID" value="NZ_SSMQ01000074.1"/>
</dbReference>
<comment type="catalytic activity">
    <reaction evidence="1">
        <text>ATP + protein L-histidine = ADP + protein N-phospho-L-histidine.</text>
        <dbReference type="EC" id="2.7.13.3"/>
    </reaction>
</comment>
<dbReference type="InterPro" id="IPR003661">
    <property type="entry name" value="HisK_dim/P_dom"/>
</dbReference>
<protein>
    <recommendedName>
        <fullName evidence="3">histidine kinase</fullName>
        <ecNumber evidence="3">2.7.13.3</ecNumber>
    </recommendedName>
</protein>
<dbReference type="Pfam" id="PF13185">
    <property type="entry name" value="GAF_2"/>
    <property type="match status" value="1"/>
</dbReference>
<dbReference type="SMART" id="SM00388">
    <property type="entry name" value="HisKA"/>
    <property type="match status" value="1"/>
</dbReference>
<dbReference type="PANTHER" id="PTHR43547:SF2">
    <property type="entry name" value="HYBRID SIGNAL TRANSDUCTION HISTIDINE KINASE C"/>
    <property type="match status" value="1"/>
</dbReference>
<keyword evidence="6" id="KW-0808">Transferase</keyword>
<dbReference type="OrthoDB" id="5522912at2"/>
<dbReference type="CDD" id="cd17580">
    <property type="entry name" value="REC_2_DhkD-like"/>
    <property type="match status" value="1"/>
</dbReference>
<keyword evidence="4" id="KW-1003">Cell membrane</keyword>
<keyword evidence="5 12" id="KW-0597">Phosphoprotein</keyword>
<evidence type="ECO:0000313" key="16">
    <source>
        <dbReference type="Proteomes" id="UP000309215"/>
    </source>
</evidence>
<dbReference type="FunFam" id="3.30.565.10:FF:000023">
    <property type="entry name" value="PAS domain-containing sensor histidine kinase"/>
    <property type="match status" value="1"/>
</dbReference>
<feature type="modified residue" description="4-aspartylphosphate" evidence="12">
    <location>
        <position position="611"/>
    </location>
</feature>
<dbReference type="Proteomes" id="UP000309215">
    <property type="component" value="Unassembled WGS sequence"/>
</dbReference>
<evidence type="ECO:0000259" key="13">
    <source>
        <dbReference type="PROSITE" id="PS50109"/>
    </source>
</evidence>
<dbReference type="CDD" id="cd00082">
    <property type="entry name" value="HisKA"/>
    <property type="match status" value="1"/>
</dbReference>
<dbReference type="GO" id="GO:0000155">
    <property type="term" value="F:phosphorelay sensor kinase activity"/>
    <property type="evidence" value="ECO:0007669"/>
    <property type="project" value="InterPro"/>
</dbReference>
<dbReference type="SUPFAM" id="SSF47384">
    <property type="entry name" value="Homodimeric domain of signal transducing histidine kinase"/>
    <property type="match status" value="1"/>
</dbReference>
<dbReference type="InterPro" id="IPR036890">
    <property type="entry name" value="HATPase_C_sf"/>
</dbReference>
<keyword evidence="8" id="KW-0418">Kinase</keyword>
<evidence type="ECO:0000256" key="12">
    <source>
        <dbReference type="PROSITE-ProRule" id="PRU00169"/>
    </source>
</evidence>
<evidence type="ECO:0000256" key="11">
    <source>
        <dbReference type="ARBA" id="ARBA00023136"/>
    </source>
</evidence>
<keyword evidence="16" id="KW-1185">Reference proteome</keyword>
<reference evidence="15 16" key="1">
    <citation type="submission" date="2019-04" db="EMBL/GenBank/DDBJ databases">
        <authorList>
            <person name="Li Y."/>
            <person name="Wang J."/>
        </authorList>
    </citation>
    <scope>NUCLEOTIDE SEQUENCE [LARGE SCALE GENOMIC DNA]</scope>
    <source>
        <strain evidence="15 16">DSM 14668</strain>
    </source>
</reference>
<organism evidence="15 16">
    <name type="scientific">Polyangium fumosum</name>
    <dbReference type="NCBI Taxonomy" id="889272"/>
    <lineage>
        <taxon>Bacteria</taxon>
        <taxon>Pseudomonadati</taxon>
        <taxon>Myxococcota</taxon>
        <taxon>Polyangia</taxon>
        <taxon>Polyangiales</taxon>
        <taxon>Polyangiaceae</taxon>
        <taxon>Polyangium</taxon>
    </lineage>
</organism>
<dbReference type="Gene3D" id="3.30.450.40">
    <property type="match status" value="1"/>
</dbReference>
<comment type="subcellular location">
    <subcellularLocation>
        <location evidence="2">Cell membrane</location>
    </subcellularLocation>
</comment>
<evidence type="ECO:0000313" key="15">
    <source>
        <dbReference type="EMBL" id="TKC98104.1"/>
    </source>
</evidence>
<dbReference type="SMART" id="SM00387">
    <property type="entry name" value="HATPase_c"/>
    <property type="match status" value="1"/>
</dbReference>
<proteinExistence type="predicted"/>
<dbReference type="PROSITE" id="PS50110">
    <property type="entry name" value="RESPONSE_REGULATORY"/>
    <property type="match status" value="2"/>
</dbReference>
<gene>
    <name evidence="15" type="ORF">E8A74_42490</name>
</gene>
<dbReference type="InterPro" id="IPR003594">
    <property type="entry name" value="HATPase_dom"/>
</dbReference>
<dbReference type="PROSITE" id="PS50109">
    <property type="entry name" value="HIS_KIN"/>
    <property type="match status" value="1"/>
</dbReference>
<evidence type="ECO:0000256" key="10">
    <source>
        <dbReference type="ARBA" id="ARBA00023012"/>
    </source>
</evidence>
<evidence type="ECO:0000256" key="8">
    <source>
        <dbReference type="ARBA" id="ARBA00022777"/>
    </source>
</evidence>
<dbReference type="GO" id="GO:0005886">
    <property type="term" value="C:plasma membrane"/>
    <property type="evidence" value="ECO:0007669"/>
    <property type="project" value="UniProtKB-SubCell"/>
</dbReference>
<dbReference type="InterPro" id="IPR011006">
    <property type="entry name" value="CheY-like_superfamily"/>
</dbReference>
<dbReference type="PRINTS" id="PR00344">
    <property type="entry name" value="BCTRLSENSOR"/>
</dbReference>
<dbReference type="PANTHER" id="PTHR43547">
    <property type="entry name" value="TWO-COMPONENT HISTIDINE KINASE"/>
    <property type="match status" value="1"/>
</dbReference>
<evidence type="ECO:0000259" key="14">
    <source>
        <dbReference type="PROSITE" id="PS50110"/>
    </source>
</evidence>
<dbReference type="SUPFAM" id="SSF52172">
    <property type="entry name" value="CheY-like"/>
    <property type="match status" value="2"/>
</dbReference>
<dbReference type="SMART" id="SM00065">
    <property type="entry name" value="GAF"/>
    <property type="match status" value="1"/>
</dbReference>
<evidence type="ECO:0000256" key="5">
    <source>
        <dbReference type="ARBA" id="ARBA00022553"/>
    </source>
</evidence>
<dbReference type="GO" id="GO:0005524">
    <property type="term" value="F:ATP binding"/>
    <property type="evidence" value="ECO:0007669"/>
    <property type="project" value="UniProtKB-KW"/>
</dbReference>
<comment type="caution">
    <text evidence="15">The sequence shown here is derived from an EMBL/GenBank/DDBJ whole genome shotgun (WGS) entry which is preliminary data.</text>
</comment>
<dbReference type="Pfam" id="PF02518">
    <property type="entry name" value="HATPase_c"/>
    <property type="match status" value="1"/>
</dbReference>
<keyword evidence="10" id="KW-0902">Two-component regulatory system</keyword>
<dbReference type="InterPro" id="IPR004358">
    <property type="entry name" value="Sig_transdc_His_kin-like_C"/>
</dbReference>
<dbReference type="Pfam" id="PF00512">
    <property type="entry name" value="HisKA"/>
    <property type="match status" value="1"/>
</dbReference>
<feature type="domain" description="Response regulatory" evidence="14">
    <location>
        <begin position="562"/>
        <end position="680"/>
    </location>
</feature>
<name>A0A4U1IUQ5_9BACT</name>
<dbReference type="Gene3D" id="3.30.565.10">
    <property type="entry name" value="Histidine kinase-like ATPase, C-terminal domain"/>
    <property type="match status" value="1"/>
</dbReference>
<evidence type="ECO:0000256" key="9">
    <source>
        <dbReference type="ARBA" id="ARBA00022840"/>
    </source>
</evidence>
<evidence type="ECO:0000256" key="2">
    <source>
        <dbReference type="ARBA" id="ARBA00004236"/>
    </source>
</evidence>
<dbReference type="InterPro" id="IPR005467">
    <property type="entry name" value="His_kinase_dom"/>
</dbReference>
<evidence type="ECO:0000256" key="1">
    <source>
        <dbReference type="ARBA" id="ARBA00000085"/>
    </source>
</evidence>
<feature type="domain" description="Response regulatory" evidence="14">
    <location>
        <begin position="9"/>
        <end position="125"/>
    </location>
</feature>
<keyword evidence="11" id="KW-0472">Membrane</keyword>
<keyword evidence="7" id="KW-0547">Nucleotide-binding</keyword>
<evidence type="ECO:0000256" key="7">
    <source>
        <dbReference type="ARBA" id="ARBA00022741"/>
    </source>
</evidence>
<dbReference type="InterPro" id="IPR003018">
    <property type="entry name" value="GAF"/>
</dbReference>
<dbReference type="SUPFAM" id="SSF55874">
    <property type="entry name" value="ATPase domain of HSP90 chaperone/DNA topoisomerase II/histidine kinase"/>
    <property type="match status" value="1"/>
</dbReference>
<accession>A0A4U1IUQ5</accession>
<dbReference type="InterPro" id="IPR029016">
    <property type="entry name" value="GAF-like_dom_sf"/>
</dbReference>
<dbReference type="Gene3D" id="1.10.287.130">
    <property type="match status" value="1"/>
</dbReference>
<evidence type="ECO:0000256" key="6">
    <source>
        <dbReference type="ARBA" id="ARBA00022679"/>
    </source>
</evidence>
<evidence type="ECO:0000256" key="4">
    <source>
        <dbReference type="ARBA" id="ARBA00022475"/>
    </source>
</evidence>
<dbReference type="EC" id="2.7.13.3" evidence="3"/>
<dbReference type="SMART" id="SM00448">
    <property type="entry name" value="REC"/>
    <property type="match status" value="2"/>
</dbReference>
<feature type="domain" description="Histidine kinase" evidence="13">
    <location>
        <begin position="317"/>
        <end position="535"/>
    </location>
</feature>
<dbReference type="EMBL" id="SSMQ01000074">
    <property type="protein sequence ID" value="TKC98104.1"/>
    <property type="molecule type" value="Genomic_DNA"/>
</dbReference>
<feature type="modified residue" description="4-aspartylphosphate" evidence="12">
    <location>
        <position position="58"/>
    </location>
</feature>
<dbReference type="Gene3D" id="3.40.50.2300">
    <property type="match status" value="2"/>
</dbReference>
<dbReference type="Pfam" id="PF00072">
    <property type="entry name" value="Response_reg"/>
    <property type="match status" value="2"/>
</dbReference>
<dbReference type="InterPro" id="IPR036097">
    <property type="entry name" value="HisK_dim/P_sf"/>
</dbReference>
<dbReference type="AlphaFoldDB" id="A0A4U1IUQ5"/>
<dbReference type="InterPro" id="IPR001789">
    <property type="entry name" value="Sig_transdc_resp-reg_receiver"/>
</dbReference>
<dbReference type="CDD" id="cd00075">
    <property type="entry name" value="HATPase"/>
    <property type="match status" value="1"/>
</dbReference>
<dbReference type="SUPFAM" id="SSF55781">
    <property type="entry name" value="GAF domain-like"/>
    <property type="match status" value="1"/>
</dbReference>
<sequence length="699" mass="75205">MKHARDKVGILVVDDRRDRLLAVETMLAELGERVVLAQSGRDALRFLLQEDFAVILLDVDMPIMDGFETARLIRQRKRSRQTPIIFLTAFGDAIQAEQGYALGAVDYMLVPVDSDILRAKVSVFVELYRKTEEANLATQAIAKKAGQLAALARASLSINGARSLEAMLDAIASGARAALGARSSFVALVSGSKLGTAASSAGAVAAPRTVPVDPANDWIFTRVATAGSVVTLSASERAQRDPERADEPGPLMAVPLVGSDGTRVGWIEVTNGEADGFREDDESLLLLSAQLASVALQNLLHAEEREVSRLKDEFLATLSHELRTPLTAIIGWTRILRETQPDAAKLARGLEVIDRNAGAQNKLIEDLLDVSRIVTGKMSMEQRQVRLAPLVEASVDALRPAAQAKDITLVVVCSAGKDSALGDPERLRQVATNLLSNAIKFTPRGGRIEVRLRRVGDELELAIADNGEGIRPDFLPYVFDRFRQGDSSSRRMHGGLGIGLAVVRHIVVSHGGTVSAHSEGPRLGSTFTVRLPSAFLPREAEGPTPPPYGKPRLPLPDLSGLRVLVVDDDQDTREILRQVLAAHRADVRIAATVREAIAELDAARPHVLVSDIAMPGEDGYDFIDFVRRRTPERGGAVPALALTAHARAEDQARALAAGFQRHAAKPIDPAELVRAIAGLVGAPCSRLEPVEAVALREVP</sequence>
<keyword evidence="9" id="KW-0067">ATP-binding</keyword>
<evidence type="ECO:0000256" key="3">
    <source>
        <dbReference type="ARBA" id="ARBA00012438"/>
    </source>
</evidence>